<evidence type="ECO:0000259" key="2">
    <source>
        <dbReference type="Pfam" id="PF20150"/>
    </source>
</evidence>
<keyword evidence="1" id="KW-0732">Signal</keyword>
<name>A0ABR2IS24_9PEZI</name>
<proteinExistence type="predicted"/>
<gene>
    <name evidence="3" type="ORF">PGQ11_006218</name>
</gene>
<organism evidence="3 4">
    <name type="scientific">Apiospora arundinis</name>
    <dbReference type="NCBI Taxonomy" id="335852"/>
    <lineage>
        <taxon>Eukaryota</taxon>
        <taxon>Fungi</taxon>
        <taxon>Dikarya</taxon>
        <taxon>Ascomycota</taxon>
        <taxon>Pezizomycotina</taxon>
        <taxon>Sordariomycetes</taxon>
        <taxon>Xylariomycetidae</taxon>
        <taxon>Amphisphaeriales</taxon>
        <taxon>Apiosporaceae</taxon>
        <taxon>Apiospora</taxon>
    </lineage>
</organism>
<protein>
    <recommendedName>
        <fullName evidence="2">2EXR domain-containing protein</fullName>
    </recommendedName>
</protein>
<feature type="domain" description="2EXR" evidence="2">
    <location>
        <begin position="6"/>
        <end position="70"/>
    </location>
</feature>
<dbReference type="Pfam" id="PF20150">
    <property type="entry name" value="2EXR"/>
    <property type="match status" value="1"/>
</dbReference>
<keyword evidence="4" id="KW-1185">Reference proteome</keyword>
<sequence length="250" mass="29164">MALNQFHCFLLLPRELQLMIWEAAVMADYQDRIIPVTCDTKRIMLTRELLQPSVIFGTCKAAREAAKGLYDQVVPVIYFWDNTDEPILVMHPNTFTVEEEREAFYKVENEKYILSELRISTRLDTFLVSPKHQTFSILRRNMPEFMTKPLPSETLAKMQHIMEIVIDRRHKHGSESSIEPSSVQHQFDRKVFPSTKSCAHLIKKYREGEVSFIDLLCGEHTPRDMERFAPCIICETLPSAEPDEEVEQEE</sequence>
<comment type="caution">
    <text evidence="3">The sequence shown here is derived from an EMBL/GenBank/DDBJ whole genome shotgun (WGS) entry which is preliminary data.</text>
</comment>
<feature type="chain" id="PRO_5046033053" description="2EXR domain-containing protein" evidence="1">
    <location>
        <begin position="28"/>
        <end position="250"/>
    </location>
</feature>
<dbReference type="EMBL" id="JAPCWZ010000004">
    <property type="protein sequence ID" value="KAK8867640.1"/>
    <property type="molecule type" value="Genomic_DNA"/>
</dbReference>
<reference evidence="3 4" key="1">
    <citation type="journal article" date="2024" name="IMA Fungus">
        <title>Apiospora arundinis, a panoply of carbohydrate-active enzymes and secondary metabolites.</title>
        <authorList>
            <person name="Sorensen T."/>
            <person name="Petersen C."/>
            <person name="Muurmann A.T."/>
            <person name="Christiansen J.V."/>
            <person name="Brundto M.L."/>
            <person name="Overgaard C.K."/>
            <person name="Boysen A.T."/>
            <person name="Wollenberg R.D."/>
            <person name="Larsen T.O."/>
            <person name="Sorensen J.L."/>
            <person name="Nielsen K.L."/>
            <person name="Sondergaard T.E."/>
        </authorList>
    </citation>
    <scope>NUCLEOTIDE SEQUENCE [LARGE SCALE GENOMIC DNA]</scope>
    <source>
        <strain evidence="3 4">AAU 773</strain>
    </source>
</reference>
<dbReference type="InterPro" id="IPR045518">
    <property type="entry name" value="2EXR"/>
</dbReference>
<evidence type="ECO:0000256" key="1">
    <source>
        <dbReference type="SAM" id="SignalP"/>
    </source>
</evidence>
<evidence type="ECO:0000313" key="4">
    <source>
        <dbReference type="Proteomes" id="UP001390339"/>
    </source>
</evidence>
<evidence type="ECO:0000313" key="3">
    <source>
        <dbReference type="EMBL" id="KAK8867640.1"/>
    </source>
</evidence>
<dbReference type="Proteomes" id="UP001390339">
    <property type="component" value="Unassembled WGS sequence"/>
</dbReference>
<accession>A0ABR2IS24</accession>
<feature type="signal peptide" evidence="1">
    <location>
        <begin position="1"/>
        <end position="27"/>
    </location>
</feature>